<evidence type="ECO:0000256" key="2">
    <source>
        <dbReference type="ARBA" id="ARBA00023125"/>
    </source>
</evidence>
<organism evidence="7">
    <name type="scientific">marine sediment metagenome</name>
    <dbReference type="NCBI Taxonomy" id="412755"/>
    <lineage>
        <taxon>unclassified sequences</taxon>
        <taxon>metagenomes</taxon>
        <taxon>ecological metagenomes</taxon>
    </lineage>
</organism>
<name>A0A0F9V990_9ZZZZ</name>
<proteinExistence type="predicted"/>
<dbReference type="GO" id="GO:0006313">
    <property type="term" value="P:DNA transposition"/>
    <property type="evidence" value="ECO:0007669"/>
    <property type="project" value="InterPro"/>
</dbReference>
<dbReference type="EMBL" id="LAZR01000410">
    <property type="protein sequence ID" value="KKN70146.1"/>
    <property type="molecule type" value="Genomic_DNA"/>
</dbReference>
<evidence type="ECO:0000259" key="6">
    <source>
        <dbReference type="Pfam" id="PF13700"/>
    </source>
</evidence>
<evidence type="ECO:0000256" key="3">
    <source>
        <dbReference type="ARBA" id="ARBA00023172"/>
    </source>
</evidence>
<keyword evidence="4" id="KW-0175">Coiled coil</keyword>
<dbReference type="GO" id="GO:0003677">
    <property type="term" value="F:DNA binding"/>
    <property type="evidence" value="ECO:0007669"/>
    <property type="project" value="UniProtKB-KW"/>
</dbReference>
<evidence type="ECO:0000313" key="7">
    <source>
        <dbReference type="EMBL" id="KKN70146.1"/>
    </source>
</evidence>
<evidence type="ECO:0000259" key="5">
    <source>
        <dbReference type="Pfam" id="PF01526"/>
    </source>
</evidence>
<comment type="caution">
    <text evidence="7">The sequence shown here is derived from an EMBL/GenBank/DDBJ whole genome shotgun (WGS) entry which is preliminary data.</text>
</comment>
<evidence type="ECO:0008006" key="8">
    <source>
        <dbReference type="Google" id="ProtNLM"/>
    </source>
</evidence>
<evidence type="ECO:0000256" key="1">
    <source>
        <dbReference type="ARBA" id="ARBA00022578"/>
    </source>
</evidence>
<feature type="coiled-coil region" evidence="4">
    <location>
        <begin position="533"/>
        <end position="560"/>
    </location>
</feature>
<dbReference type="NCBIfam" id="NF033527">
    <property type="entry name" value="transpos_Tn3"/>
    <property type="match status" value="1"/>
</dbReference>
<feature type="domain" description="DUF4158" evidence="6">
    <location>
        <begin position="10"/>
        <end position="173"/>
    </location>
</feature>
<accession>A0A0F9V990</accession>
<protein>
    <recommendedName>
        <fullName evidence="8">Tn3 transposase DDE domain-containing protein</fullName>
    </recommendedName>
</protein>
<gene>
    <name evidence="7" type="ORF">LCGC14_0433780</name>
</gene>
<keyword evidence="3" id="KW-0233">DNA recombination</keyword>
<dbReference type="InterPro" id="IPR047653">
    <property type="entry name" value="Tn3-like_transpos"/>
</dbReference>
<feature type="domain" description="Tn3 transposase DDE" evidence="5">
    <location>
        <begin position="600"/>
        <end position="990"/>
    </location>
</feature>
<dbReference type="Pfam" id="PF01526">
    <property type="entry name" value="DDE_Tnp_Tn3"/>
    <property type="match status" value="1"/>
</dbReference>
<dbReference type="GO" id="GO:0004803">
    <property type="term" value="F:transposase activity"/>
    <property type="evidence" value="ECO:0007669"/>
    <property type="project" value="InterPro"/>
</dbReference>
<reference evidence="7" key="1">
    <citation type="journal article" date="2015" name="Nature">
        <title>Complex archaea that bridge the gap between prokaryotes and eukaryotes.</title>
        <authorList>
            <person name="Spang A."/>
            <person name="Saw J.H."/>
            <person name="Jorgensen S.L."/>
            <person name="Zaremba-Niedzwiedzka K."/>
            <person name="Martijn J."/>
            <person name="Lind A.E."/>
            <person name="van Eijk R."/>
            <person name="Schleper C."/>
            <person name="Guy L."/>
            <person name="Ettema T.J."/>
        </authorList>
    </citation>
    <scope>NUCLEOTIDE SEQUENCE</scope>
</reference>
<dbReference type="InterPro" id="IPR002513">
    <property type="entry name" value="Tn3_Tnp_DDE_dom"/>
</dbReference>
<dbReference type="AlphaFoldDB" id="A0A0F9V990"/>
<dbReference type="Pfam" id="PF13700">
    <property type="entry name" value="DUF4158"/>
    <property type="match status" value="1"/>
</dbReference>
<keyword evidence="2" id="KW-0238">DNA-binding</keyword>
<sequence length="1027" mass="118697">MNTRQKRLSILTGSEIQDYFGAPRFTLREREHFFALSGKDAKVIGQSWSIHTKVNFILMLGHFKSRRMFFRYRREDLGPDLSYILANNFSGHSVTDIKIPGRTTRARLQKLICRHLGYRRYDGATAAQLSGYASRIVRRSAKPVFILRSLLDRLNKEQVITPAYSTFQDLIGQCLSDERTRIAEQLGSALGPATKEVLKNLLSEEPDGMHWITQIKKAPKDFSYTEILRETDRAKKLLPLYGFASEWLPSIRISNESIRYYAALTEYYSVYKLRRFEPLIAYFYLLCYAYHRTHVINDNLIEAFICNVRQYEGSAKQFAKDAVYKRKSQANGDIKATGEILKFFLNPDIADNVSFGEIRAKAFRLLDRDKMRTVSTFIGGSGFDEEEFQWQHLDNLSVSFKKTLRQIVRVLDLNGHRDGTDLLEAVAFVQDCFGSGKILRRMPDAAFPVGFLTKSLQKHLYIGTVPQKLIPDRYEFALYKMLRKAFESGDVFNRSTTKYRSFTDYLLPADRWSTDKRTILEELDLPVLQRPIRRTLRELKDELESKIEQVNHRINSRENKDIKFNNRANSVNWTLPYKKGEDGENHRFYQTVPTIGIAGLLSYVHKKTGFLDGFAHVLDRYIKGNKNERSLTACIIALGTNMSLGRMGEISDIDHRELKSAYQNFFRLETLKESNDLIADATAKLSIFRHYDIETDVMHSSSDGQRFETHRNTVNARHASKYFGLKKGISALTLVSNHVPINAKVIGTHEHESYFVFDLLYNNTTDIDPDRHSVDTHGTNQVNFWILYAFGYQFAPRYRNFPMKTESIVGFGNPGSYDDGFIIRPVRKAKEELIVDQWPDIQHIMASLGQKETTQSSIVRKLSSYARQNKTKKALWELDNIIRSIYMLDYIDDRSLRRYVTKALNRGEAYHRLKKAIAHVNGGKLNVKTEKEQHIIHECTRLIANAIIYFNAELLSRLLEHGDPNGPFEMGRLGNISPVAWQHINFYGRFEFDNITTTFDFDEFIRSVDLEAVFNEKGQGEEGRMEI</sequence>
<evidence type="ECO:0000256" key="4">
    <source>
        <dbReference type="SAM" id="Coils"/>
    </source>
</evidence>
<keyword evidence="1" id="KW-0815">Transposition</keyword>
<dbReference type="InterPro" id="IPR025296">
    <property type="entry name" value="DUF4158"/>
</dbReference>